<keyword evidence="1" id="KW-0614">Plasmid</keyword>
<dbReference type="EMBL" id="CP037902">
    <property type="protein sequence ID" value="QBP14495.1"/>
    <property type="molecule type" value="Genomic_DNA"/>
</dbReference>
<evidence type="ECO:0000313" key="1">
    <source>
        <dbReference type="EMBL" id="QBP14495.1"/>
    </source>
</evidence>
<evidence type="ECO:0000313" key="2">
    <source>
        <dbReference type="Proteomes" id="UP000253772"/>
    </source>
</evidence>
<dbReference type="GeneID" id="60825086"/>
<name>A0A2L0XD59_9BURK</name>
<dbReference type="RefSeq" id="WP_017512988.1">
    <property type="nucleotide sequence ID" value="NZ_CP026546.1"/>
</dbReference>
<proteinExistence type="predicted"/>
<accession>A0A2L0XD59</accession>
<geneLocation type="plasmid" evidence="1">
    <name>p1</name>
</geneLocation>
<reference evidence="1 2" key="1">
    <citation type="submission" date="2019-03" db="EMBL/GenBank/DDBJ databases">
        <title>Comparative insights into the high quality Complete genome sequence of highly metal resistant Cupriavidus metallidurans strain BS1 isolated from a gold-copper mine.</title>
        <authorList>
            <person name="Mazhar H.S."/>
            <person name="Rensing C."/>
        </authorList>
    </citation>
    <scope>NUCLEOTIDE SEQUENCE [LARGE SCALE GENOMIC DNA]</scope>
    <source>
        <strain evidence="1 2">BS1</strain>
        <plasmid evidence="1 2">p1</plasmid>
    </source>
</reference>
<dbReference type="Proteomes" id="UP000253772">
    <property type="component" value="Plasmid p1"/>
</dbReference>
<organism evidence="1 2">
    <name type="scientific">Cupriavidus metallidurans</name>
    <dbReference type="NCBI Taxonomy" id="119219"/>
    <lineage>
        <taxon>Bacteria</taxon>
        <taxon>Pseudomonadati</taxon>
        <taxon>Pseudomonadota</taxon>
        <taxon>Betaproteobacteria</taxon>
        <taxon>Burkholderiales</taxon>
        <taxon>Burkholderiaceae</taxon>
        <taxon>Cupriavidus</taxon>
    </lineage>
</organism>
<protein>
    <submittedName>
        <fullName evidence="1">Uncharacterized protein</fullName>
    </submittedName>
</protein>
<dbReference type="OrthoDB" id="8966533at2"/>
<dbReference type="AlphaFoldDB" id="A0A2L0XD59"/>
<gene>
    <name evidence="1" type="ORF">DDF84_032840</name>
</gene>
<sequence length="89" mass="9873">MDTNETHSGETRIERITGGHNRVLVLHTKDSETTIVIPPGVNEHDWMGLEAERNRREAASLFDRAQQLAARAKRLDLAAGLCKPSNPSN</sequence>